<evidence type="ECO:0000256" key="3">
    <source>
        <dbReference type="ARBA" id="ARBA00022692"/>
    </source>
</evidence>
<reference evidence="8" key="1">
    <citation type="submission" date="2016-10" db="EMBL/GenBank/DDBJ databases">
        <authorList>
            <person name="Varghese N."/>
            <person name="Submissions S."/>
        </authorList>
    </citation>
    <scope>NUCLEOTIDE SEQUENCE [LARGE SCALE GENOMIC DNA]</scope>
    <source>
        <strain evidence="8">IBRC-M 10655</strain>
    </source>
</reference>
<gene>
    <name evidence="7" type="ORF">SAMN05192558_10198</name>
</gene>
<feature type="transmembrane region" description="Helical" evidence="6">
    <location>
        <begin position="20"/>
        <end position="41"/>
    </location>
</feature>
<dbReference type="GO" id="GO:0015627">
    <property type="term" value="C:type II protein secretion system complex"/>
    <property type="evidence" value="ECO:0007669"/>
    <property type="project" value="InterPro"/>
</dbReference>
<keyword evidence="3 6" id="KW-0812">Transmembrane</keyword>
<name>A0A1H0ETP3_9PSEU</name>
<dbReference type="SUPFAM" id="SSF54523">
    <property type="entry name" value="Pili subunits"/>
    <property type="match status" value="1"/>
</dbReference>
<sequence length="119" mass="12694">MNAMLDRLQQARKNDKGFTLIELLMVIVILGVLAGIVVFAVNGIQDRGKESACKADVKTVEVALEAHYAKLSAYPAANDWNALTTGVNRFLHSQPSSPDYTITFANTGVVTAIGACTAP</sequence>
<comment type="subcellular location">
    <subcellularLocation>
        <location evidence="1">Membrane</location>
        <topology evidence="1">Single-pass membrane protein</topology>
    </subcellularLocation>
</comment>
<dbReference type="STRING" id="504798.SAMN05421871_103771"/>
<dbReference type="Proteomes" id="UP000199651">
    <property type="component" value="Unassembled WGS sequence"/>
</dbReference>
<evidence type="ECO:0000256" key="1">
    <source>
        <dbReference type="ARBA" id="ARBA00004167"/>
    </source>
</evidence>
<keyword evidence="2" id="KW-0488">Methylation</keyword>
<evidence type="ECO:0000256" key="6">
    <source>
        <dbReference type="SAM" id="Phobius"/>
    </source>
</evidence>
<keyword evidence="5 6" id="KW-0472">Membrane</keyword>
<keyword evidence="4 6" id="KW-1133">Transmembrane helix</keyword>
<dbReference type="AlphaFoldDB" id="A0A1H0ETP3"/>
<organism evidence="7 8">
    <name type="scientific">Actinokineospora alba</name>
    <dbReference type="NCBI Taxonomy" id="504798"/>
    <lineage>
        <taxon>Bacteria</taxon>
        <taxon>Bacillati</taxon>
        <taxon>Actinomycetota</taxon>
        <taxon>Actinomycetes</taxon>
        <taxon>Pseudonocardiales</taxon>
        <taxon>Pseudonocardiaceae</taxon>
        <taxon>Actinokineospora</taxon>
    </lineage>
</organism>
<accession>A0A1H0ETP3</accession>
<proteinExistence type="predicted"/>
<dbReference type="Pfam" id="PF07963">
    <property type="entry name" value="N_methyl"/>
    <property type="match status" value="1"/>
</dbReference>
<evidence type="ECO:0000313" key="8">
    <source>
        <dbReference type="Proteomes" id="UP000199651"/>
    </source>
</evidence>
<dbReference type="PANTHER" id="PTHR30093:SF44">
    <property type="entry name" value="TYPE II SECRETION SYSTEM CORE PROTEIN G"/>
    <property type="match status" value="1"/>
</dbReference>
<dbReference type="PANTHER" id="PTHR30093">
    <property type="entry name" value="GENERAL SECRETION PATHWAY PROTEIN G"/>
    <property type="match status" value="1"/>
</dbReference>
<dbReference type="NCBIfam" id="TIGR02532">
    <property type="entry name" value="IV_pilin_GFxxxE"/>
    <property type="match status" value="1"/>
</dbReference>
<dbReference type="InterPro" id="IPR000983">
    <property type="entry name" value="Bac_GSPG_pilin"/>
</dbReference>
<keyword evidence="8" id="KW-1185">Reference proteome</keyword>
<dbReference type="InterPro" id="IPR045584">
    <property type="entry name" value="Pilin-like"/>
</dbReference>
<evidence type="ECO:0000256" key="5">
    <source>
        <dbReference type="ARBA" id="ARBA00023136"/>
    </source>
</evidence>
<dbReference type="PRINTS" id="PR00813">
    <property type="entry name" value="BCTERIALGSPG"/>
</dbReference>
<evidence type="ECO:0000256" key="2">
    <source>
        <dbReference type="ARBA" id="ARBA00022481"/>
    </source>
</evidence>
<evidence type="ECO:0000313" key="7">
    <source>
        <dbReference type="EMBL" id="SDN85748.1"/>
    </source>
</evidence>
<dbReference type="Gene3D" id="3.30.700.10">
    <property type="entry name" value="Glycoprotein, Type 4 Pilin"/>
    <property type="match status" value="1"/>
</dbReference>
<dbReference type="GO" id="GO:0015628">
    <property type="term" value="P:protein secretion by the type II secretion system"/>
    <property type="evidence" value="ECO:0007669"/>
    <property type="project" value="InterPro"/>
</dbReference>
<protein>
    <submittedName>
        <fullName evidence="7">General secretion pathway protein G</fullName>
    </submittedName>
</protein>
<dbReference type="EMBL" id="FNJB01000001">
    <property type="protein sequence ID" value="SDN85748.1"/>
    <property type="molecule type" value="Genomic_DNA"/>
</dbReference>
<dbReference type="InterPro" id="IPR012902">
    <property type="entry name" value="N_methyl_site"/>
</dbReference>
<evidence type="ECO:0000256" key="4">
    <source>
        <dbReference type="ARBA" id="ARBA00022989"/>
    </source>
</evidence>
<dbReference type="GO" id="GO:0016020">
    <property type="term" value="C:membrane"/>
    <property type="evidence" value="ECO:0007669"/>
    <property type="project" value="UniProtKB-SubCell"/>
</dbReference>
<dbReference type="PROSITE" id="PS00409">
    <property type="entry name" value="PROKAR_NTER_METHYL"/>
    <property type="match status" value="1"/>
</dbReference>